<dbReference type="InterPro" id="IPR039422">
    <property type="entry name" value="MarR/SlyA-like"/>
</dbReference>
<dbReference type="PROSITE" id="PS50995">
    <property type="entry name" value="HTH_MARR_2"/>
    <property type="match status" value="1"/>
</dbReference>
<keyword evidence="3" id="KW-1185">Reference proteome</keyword>
<reference evidence="2 3" key="1">
    <citation type="submission" date="2017-10" db="EMBL/GenBank/DDBJ databases">
        <title>Sequencing the genomes of 1000 actinobacteria strains.</title>
        <authorList>
            <person name="Klenk H.-P."/>
        </authorList>
    </citation>
    <scope>NUCLEOTIDE SEQUENCE [LARGE SCALE GENOMIC DNA]</scope>
    <source>
        <strain evidence="2 3">DSM 46092</strain>
    </source>
</reference>
<comment type="caution">
    <text evidence="2">The sequence shown here is derived from an EMBL/GenBank/DDBJ whole genome shotgun (WGS) entry which is preliminary data.</text>
</comment>
<dbReference type="AlphaFoldDB" id="A0A2A9FGQ4"/>
<proteinExistence type="predicted"/>
<feature type="domain" description="HTH marR-type" evidence="1">
    <location>
        <begin position="4"/>
        <end position="138"/>
    </location>
</feature>
<evidence type="ECO:0000313" key="2">
    <source>
        <dbReference type="EMBL" id="PFG49609.1"/>
    </source>
</evidence>
<sequence>MEALPDEVADLEQLTRVLVAVAWDSAHAAPRGVTFPQVRLLVVLDSLGPVPCSRLAEAMGVNASSVTRLADKLEAHGYVTRQVDAHRRTVVTLETTEAGRSVVAGVLDRRHRALADLLAELPASRRHSVTRALRDLVTAEEAAPALPATGPGRL</sequence>
<dbReference type="InterPro" id="IPR036388">
    <property type="entry name" value="WH-like_DNA-bd_sf"/>
</dbReference>
<protein>
    <submittedName>
        <fullName evidence="2">MarR family transcriptional regulator</fullName>
    </submittedName>
</protein>
<dbReference type="PANTHER" id="PTHR33164:SF94">
    <property type="entry name" value="TRANSCRIPTIONAL REGULATORY PROTEIN-RELATED"/>
    <property type="match status" value="1"/>
</dbReference>
<evidence type="ECO:0000259" key="1">
    <source>
        <dbReference type="PROSITE" id="PS50995"/>
    </source>
</evidence>
<dbReference type="PANTHER" id="PTHR33164">
    <property type="entry name" value="TRANSCRIPTIONAL REGULATOR, MARR FAMILY"/>
    <property type="match status" value="1"/>
</dbReference>
<dbReference type="InterPro" id="IPR000835">
    <property type="entry name" value="HTH_MarR-typ"/>
</dbReference>
<dbReference type="SUPFAM" id="SSF46785">
    <property type="entry name" value="Winged helix' DNA-binding domain"/>
    <property type="match status" value="1"/>
</dbReference>
<dbReference type="EMBL" id="PDJK01000002">
    <property type="protein sequence ID" value="PFG49609.1"/>
    <property type="molecule type" value="Genomic_DNA"/>
</dbReference>
<organism evidence="2 3">
    <name type="scientific">Amycolatopsis sulphurea</name>
    <dbReference type="NCBI Taxonomy" id="76022"/>
    <lineage>
        <taxon>Bacteria</taxon>
        <taxon>Bacillati</taxon>
        <taxon>Actinomycetota</taxon>
        <taxon>Actinomycetes</taxon>
        <taxon>Pseudonocardiales</taxon>
        <taxon>Pseudonocardiaceae</taxon>
        <taxon>Amycolatopsis</taxon>
    </lineage>
</organism>
<dbReference type="PRINTS" id="PR00598">
    <property type="entry name" value="HTHMARR"/>
</dbReference>
<dbReference type="GO" id="GO:0003700">
    <property type="term" value="F:DNA-binding transcription factor activity"/>
    <property type="evidence" value="ECO:0007669"/>
    <property type="project" value="InterPro"/>
</dbReference>
<gene>
    <name evidence="2" type="ORF">ATK36_4769</name>
</gene>
<dbReference type="Gene3D" id="1.10.10.10">
    <property type="entry name" value="Winged helix-like DNA-binding domain superfamily/Winged helix DNA-binding domain"/>
    <property type="match status" value="1"/>
</dbReference>
<evidence type="ECO:0000313" key="3">
    <source>
        <dbReference type="Proteomes" id="UP000243542"/>
    </source>
</evidence>
<dbReference type="SMART" id="SM00347">
    <property type="entry name" value="HTH_MARR"/>
    <property type="match status" value="1"/>
</dbReference>
<name>A0A2A9FGQ4_9PSEU</name>
<dbReference type="Pfam" id="PF01047">
    <property type="entry name" value="MarR"/>
    <property type="match status" value="1"/>
</dbReference>
<dbReference type="GO" id="GO:0006950">
    <property type="term" value="P:response to stress"/>
    <property type="evidence" value="ECO:0007669"/>
    <property type="project" value="TreeGrafter"/>
</dbReference>
<accession>A0A2A9FGQ4</accession>
<dbReference type="InterPro" id="IPR036390">
    <property type="entry name" value="WH_DNA-bd_sf"/>
</dbReference>
<dbReference type="Proteomes" id="UP000243542">
    <property type="component" value="Unassembled WGS sequence"/>
</dbReference>
<dbReference type="RefSeq" id="WP_098513473.1">
    <property type="nucleotide sequence ID" value="NZ_JBIAKZ010000004.1"/>
</dbReference>